<comment type="similarity">
    <text evidence="1">Belongs to the DnaB/DnaD family.</text>
</comment>
<name>D6XUW2_BACIE</name>
<proteinExistence type="inferred from homology"/>
<dbReference type="InterPro" id="IPR036388">
    <property type="entry name" value="WH-like_DNA-bd_sf"/>
</dbReference>
<dbReference type="HOGENOM" id="CLU_091656_0_1_9"/>
<keyword evidence="6" id="KW-1185">Reference proteome</keyword>
<dbReference type="PANTHER" id="PTHR37293:SF6">
    <property type="entry name" value="DNA REPLICATION PROTEIN DNAD"/>
    <property type="match status" value="1"/>
</dbReference>
<dbReference type="eggNOG" id="COG3935">
    <property type="taxonomic scope" value="Bacteria"/>
</dbReference>
<evidence type="ECO:0000259" key="3">
    <source>
        <dbReference type="Pfam" id="PF07261"/>
    </source>
</evidence>
<feature type="region of interest" description="Disordered" evidence="2">
    <location>
        <begin position="199"/>
        <end position="237"/>
    </location>
</feature>
<evidence type="ECO:0000313" key="5">
    <source>
        <dbReference type="EMBL" id="ADH99598.1"/>
    </source>
</evidence>
<dbReference type="Pfam" id="PF21984">
    <property type="entry name" value="DnaD_N"/>
    <property type="match status" value="1"/>
</dbReference>
<evidence type="ECO:0000313" key="6">
    <source>
        <dbReference type="Proteomes" id="UP000000271"/>
    </source>
</evidence>
<dbReference type="NCBIfam" id="TIGR01446">
    <property type="entry name" value="DnaD_dom"/>
    <property type="match status" value="1"/>
</dbReference>
<dbReference type="Gene3D" id="1.10.10.10">
    <property type="entry name" value="Winged helix-like DNA-binding domain superfamily/Winged helix DNA-binding domain"/>
    <property type="match status" value="1"/>
</dbReference>
<dbReference type="InterPro" id="IPR053162">
    <property type="entry name" value="DnaD"/>
</dbReference>
<evidence type="ECO:0000256" key="1">
    <source>
        <dbReference type="ARBA" id="ARBA00093462"/>
    </source>
</evidence>
<gene>
    <name evidence="5" type="ordered locus">Bsel_2094</name>
</gene>
<dbReference type="Gene3D" id="1.10.10.630">
    <property type="entry name" value="DnaD domain-like"/>
    <property type="match status" value="1"/>
</dbReference>
<evidence type="ECO:0000259" key="4">
    <source>
        <dbReference type="Pfam" id="PF21984"/>
    </source>
</evidence>
<dbReference type="AlphaFoldDB" id="D6XUW2"/>
<feature type="domain" description="DnaD N-terminal" evidence="4">
    <location>
        <begin position="18"/>
        <end position="115"/>
    </location>
</feature>
<dbReference type="RefSeq" id="WP_013173020.1">
    <property type="nucleotide sequence ID" value="NC_014219.1"/>
</dbReference>
<dbReference type="EMBL" id="CP001791">
    <property type="protein sequence ID" value="ADH99598.1"/>
    <property type="molecule type" value="Genomic_DNA"/>
</dbReference>
<dbReference type="OrthoDB" id="9770238at2"/>
<dbReference type="InterPro" id="IPR053843">
    <property type="entry name" value="DnaD_N"/>
</dbReference>
<evidence type="ECO:0000256" key="2">
    <source>
        <dbReference type="SAM" id="MobiDB-lite"/>
    </source>
</evidence>
<organism evidence="5 6">
    <name type="scientific">Bacillus selenitireducens (strain ATCC 700615 / DSM 15326 / MLS10)</name>
    <dbReference type="NCBI Taxonomy" id="439292"/>
    <lineage>
        <taxon>Bacteria</taxon>
        <taxon>Bacillati</taxon>
        <taxon>Bacillota</taxon>
        <taxon>Bacilli</taxon>
        <taxon>Bacillales</taxon>
        <taxon>Bacillaceae</taxon>
        <taxon>Salisediminibacterium</taxon>
    </lineage>
</organism>
<accession>D6XUW2</accession>
<dbReference type="SUPFAM" id="SSF158499">
    <property type="entry name" value="DnaD domain-like"/>
    <property type="match status" value="1"/>
</dbReference>
<dbReference type="KEGG" id="bse:Bsel_2094"/>
<feature type="domain" description="DnaB/C C-terminal" evidence="3">
    <location>
        <begin position="130"/>
        <end position="202"/>
    </location>
</feature>
<feature type="compositionally biased region" description="Polar residues" evidence="2">
    <location>
        <begin position="205"/>
        <end position="220"/>
    </location>
</feature>
<protein>
    <submittedName>
        <fullName evidence="5">Primosome, DnaD subunit</fullName>
    </submittedName>
</protein>
<dbReference type="Proteomes" id="UP000000271">
    <property type="component" value="Chromosome"/>
</dbReference>
<dbReference type="InterPro" id="IPR034829">
    <property type="entry name" value="DnaD-like_sf"/>
</dbReference>
<reference evidence="5" key="1">
    <citation type="submission" date="2009-10" db="EMBL/GenBank/DDBJ databases">
        <title>Complete sequence of Bacillus selenitireducens MLS10.</title>
        <authorList>
            <consortium name="US DOE Joint Genome Institute"/>
            <person name="Lucas S."/>
            <person name="Copeland A."/>
            <person name="Lapidus A."/>
            <person name="Glavina del Rio T."/>
            <person name="Dalin E."/>
            <person name="Tice H."/>
            <person name="Bruce D."/>
            <person name="Goodwin L."/>
            <person name="Pitluck S."/>
            <person name="Sims D."/>
            <person name="Brettin T."/>
            <person name="Detter J.C."/>
            <person name="Han C."/>
            <person name="Larimer F."/>
            <person name="Land M."/>
            <person name="Hauser L."/>
            <person name="Kyrpides N."/>
            <person name="Ovchinnikova G."/>
            <person name="Stolz J."/>
        </authorList>
    </citation>
    <scope>NUCLEOTIDE SEQUENCE [LARGE SCALE GENOMIC DNA]</scope>
    <source>
        <strain evidence="5">MLS10</strain>
    </source>
</reference>
<dbReference type="PANTHER" id="PTHR37293">
    <property type="entry name" value="PHAGE REPLICATION PROTEIN-RELATED"/>
    <property type="match status" value="1"/>
</dbReference>
<dbReference type="Pfam" id="PF07261">
    <property type="entry name" value="DnaB_2"/>
    <property type="match status" value="1"/>
</dbReference>
<dbReference type="STRING" id="439292.Bsel_2094"/>
<dbReference type="InterPro" id="IPR006343">
    <property type="entry name" value="DnaB/C_C"/>
</dbReference>
<sequence length="237" mass="27758">MNDEQLTRLLMADSLSVPGPLFDHYHEIGLTDIQMMMILQIIRLKQEGTEFTSPERIAARMSMDENHCTKVMQQLMQSHMIEMIETRQNDGKISEAVSVEPVYRKLAGFLISLEQEDDQETQKELEGRLFERFEQEFARPLSPMELEMISMWLDDDYHHPDLIEAALKEAVVSARINFRYIDRILYDWKKKGIQSIEQAREQGQKVRSAQRSRQTVTSAEQQRKPAQHPGYDWLKGE</sequence>